<dbReference type="CDD" id="cd00082">
    <property type="entry name" value="HisKA"/>
    <property type="match status" value="1"/>
</dbReference>
<dbReference type="Pfam" id="PF12860">
    <property type="entry name" value="PAS_7"/>
    <property type="match status" value="2"/>
</dbReference>
<evidence type="ECO:0000313" key="10">
    <source>
        <dbReference type="Proteomes" id="UP000188912"/>
    </source>
</evidence>
<dbReference type="GO" id="GO:0000155">
    <property type="term" value="F:phosphorelay sensor kinase activity"/>
    <property type="evidence" value="ECO:0007669"/>
    <property type="project" value="InterPro"/>
</dbReference>
<gene>
    <name evidence="9" type="ORF">BHV28_15870</name>
</gene>
<keyword evidence="7" id="KW-0732">Signal</keyword>
<organism evidence="9 10">
    <name type="scientific">Candidatus Tokpelaia hoelldobleri</name>
    <dbReference type="NCBI Taxonomy" id="1902579"/>
    <lineage>
        <taxon>Bacteria</taxon>
        <taxon>Pseudomonadati</taxon>
        <taxon>Pseudomonadota</taxon>
        <taxon>Alphaproteobacteria</taxon>
        <taxon>Hyphomicrobiales</taxon>
        <taxon>Candidatus Tokpelaia</taxon>
    </lineage>
</organism>
<dbReference type="SUPFAM" id="SSF55874">
    <property type="entry name" value="ATPase domain of HSP90 chaperone/DNA topoisomerase II/histidine kinase"/>
    <property type="match status" value="1"/>
</dbReference>
<evidence type="ECO:0000256" key="7">
    <source>
        <dbReference type="SAM" id="SignalP"/>
    </source>
</evidence>
<dbReference type="SUPFAM" id="SSF55785">
    <property type="entry name" value="PYP-like sensor domain (PAS domain)"/>
    <property type="match status" value="1"/>
</dbReference>
<evidence type="ECO:0000256" key="4">
    <source>
        <dbReference type="ARBA" id="ARBA00022679"/>
    </source>
</evidence>
<evidence type="ECO:0000256" key="1">
    <source>
        <dbReference type="ARBA" id="ARBA00000085"/>
    </source>
</evidence>
<dbReference type="InterPro" id="IPR000014">
    <property type="entry name" value="PAS"/>
</dbReference>
<name>A0A1U9JWK9_9HYPH</name>
<dbReference type="EC" id="2.7.13.3" evidence="2"/>
<dbReference type="PRINTS" id="PR00344">
    <property type="entry name" value="BCTRLSENSOR"/>
</dbReference>
<dbReference type="PROSITE" id="PS50109">
    <property type="entry name" value="HIS_KIN"/>
    <property type="match status" value="1"/>
</dbReference>
<feature type="chain" id="PRO_5012120658" description="histidine kinase" evidence="7">
    <location>
        <begin position="44"/>
        <end position="813"/>
    </location>
</feature>
<accession>A0A1U9JWK9</accession>
<evidence type="ECO:0000256" key="2">
    <source>
        <dbReference type="ARBA" id="ARBA00012438"/>
    </source>
</evidence>
<reference evidence="9 10" key="2">
    <citation type="journal article" date="2016" name="Sci. Rep.">
        <title>The genome of Rhizobiales bacteria in predatory ants reveals urease gene functions but no genes for nitrogen fixation.</title>
        <authorList>
            <person name="Neuvonen M.M."/>
            <person name="Tamarit D."/>
            <person name="Naslund K."/>
            <person name="Liebig J."/>
            <person name="Feldhaar H."/>
            <person name="Moran N.A."/>
            <person name="Guy L."/>
            <person name="Andersson S.G."/>
        </authorList>
    </citation>
    <scope>NUCLEOTIDE SEQUENCE [LARGE SCALE GENOMIC DNA]</scope>
    <source>
        <strain evidence="9 10">Hsal</strain>
    </source>
</reference>
<dbReference type="SUPFAM" id="SSF47384">
    <property type="entry name" value="Homodimeric domain of signal transducing histidine kinase"/>
    <property type="match status" value="1"/>
</dbReference>
<dbReference type="InterPro" id="IPR036890">
    <property type="entry name" value="HATPase_C_sf"/>
</dbReference>
<dbReference type="InterPro" id="IPR050736">
    <property type="entry name" value="Sensor_HK_Regulatory"/>
</dbReference>
<feature type="signal peptide" evidence="7">
    <location>
        <begin position="1"/>
        <end position="43"/>
    </location>
</feature>
<evidence type="ECO:0000256" key="5">
    <source>
        <dbReference type="ARBA" id="ARBA00022777"/>
    </source>
</evidence>
<dbReference type="EMBL" id="CP017315">
    <property type="protein sequence ID" value="AQS42267.1"/>
    <property type="molecule type" value="Genomic_DNA"/>
</dbReference>
<evidence type="ECO:0000256" key="3">
    <source>
        <dbReference type="ARBA" id="ARBA00022553"/>
    </source>
</evidence>
<keyword evidence="4" id="KW-0808">Transferase</keyword>
<dbReference type="InterPro" id="IPR003661">
    <property type="entry name" value="HisK_dim/P_dom"/>
</dbReference>
<dbReference type="FunFam" id="3.30.565.10:FF:000006">
    <property type="entry name" value="Sensor histidine kinase WalK"/>
    <property type="match status" value="1"/>
</dbReference>
<dbReference type="Pfam" id="PF00512">
    <property type="entry name" value="HisKA"/>
    <property type="match status" value="1"/>
</dbReference>
<protein>
    <recommendedName>
        <fullName evidence="2">histidine kinase</fullName>
        <ecNumber evidence="2">2.7.13.3</ecNumber>
    </recommendedName>
</protein>
<dbReference type="InterPro" id="IPR036097">
    <property type="entry name" value="HisK_dim/P_sf"/>
</dbReference>
<keyword evidence="3" id="KW-0597">Phosphoprotein</keyword>
<proteinExistence type="predicted"/>
<dbReference type="SMART" id="SM00388">
    <property type="entry name" value="HisKA"/>
    <property type="match status" value="1"/>
</dbReference>
<dbReference type="Gene3D" id="3.30.565.10">
    <property type="entry name" value="Histidine kinase-like ATPase, C-terminal domain"/>
    <property type="match status" value="1"/>
</dbReference>
<keyword evidence="10" id="KW-1185">Reference proteome</keyword>
<dbReference type="InterPro" id="IPR004358">
    <property type="entry name" value="Sig_transdc_His_kin-like_C"/>
</dbReference>
<dbReference type="InterPro" id="IPR035965">
    <property type="entry name" value="PAS-like_dom_sf"/>
</dbReference>
<dbReference type="Gene3D" id="1.10.287.130">
    <property type="match status" value="1"/>
</dbReference>
<evidence type="ECO:0000259" key="8">
    <source>
        <dbReference type="PROSITE" id="PS50109"/>
    </source>
</evidence>
<comment type="catalytic activity">
    <reaction evidence="1">
        <text>ATP + protein L-histidine = ADP + protein N-phospho-L-histidine.</text>
        <dbReference type="EC" id="2.7.13.3"/>
    </reaction>
</comment>
<dbReference type="CDD" id="cd00075">
    <property type="entry name" value="HATPase"/>
    <property type="match status" value="1"/>
</dbReference>
<evidence type="ECO:0000313" key="9">
    <source>
        <dbReference type="EMBL" id="AQS42267.1"/>
    </source>
</evidence>
<feature type="domain" description="Histidine kinase" evidence="8">
    <location>
        <begin position="583"/>
        <end position="800"/>
    </location>
</feature>
<sequence length="813" mass="90045">MIVIRALQRLKNLLQNHEFCCRVLQIPAAVFSIILCFSSPAQAQDSPAATLGFITPLALFGGAGCAAVFSRFAHAARARNRRMKLHVLVRQESQKHSVESGLDAIFTALGQRVVLWRDNREGQVLGHLPEADALLQGAAFLDFPSWLTGKAAARFLPALDNLKRRGDAFDMQLETKSARLVAVSGRICANAPLVQFQDMTASMREQNARQQKNMNGVYALQTLRNLLEKLDQPVWLRGKAGQLLWANQAWRKAVGGDPAQELLDDVVRRKIAESHEQAVPFQEKVSAVIAGDRHILAVTEVAGAGWSAGFAIDETENDHLRSEMKRTVQGYAETFDQISTAVAIFDPAMKLEFFNQAFARLWQLDPPFFESGPGHAHILDRLREEGRLNEQPDWRRWKEDLFEAYRALTPQLHLWHLPDGRTLRVVANPHPQGGVTWLYEDLTEKLNLEARYNTLIRMQGETLDALSEGVAVFGANGRVRLSNPAFLQQWSLPPGLGVEGTHITQIEDFCAPRANGGGWRDITTRVTGFADERDAVTGRMELVNNDVLDYALVPLPQGQTMLTFVNVTDSVRADRLRNEFVEHVSYELRTPLTNIMGFTDMLQQPAFGALNARQHEYLGYIAAQSVVLLNLVNDILDLATVDAGILELDIGTVDISETIDSAVERLQDRIADKRITVDKTVPAMETDFEADGARIRQVLVNLLGNAIHYAPEGSTVRINVTNEGDGIVFHVHDDGCGIPQAILDSVFKRFSAHAHHGRKPGAGLGLSIVKSLVELHHGKVAIDTNAQSGTTVICHFPARTRLEEGESAFSRQA</sequence>
<dbReference type="Pfam" id="PF02518">
    <property type="entry name" value="HATPase_c"/>
    <property type="match status" value="1"/>
</dbReference>
<dbReference type="STRING" id="1902579.BHV28_15870"/>
<dbReference type="KEGG" id="thd:BHV28_15870"/>
<dbReference type="PANTHER" id="PTHR43711:SF1">
    <property type="entry name" value="HISTIDINE KINASE 1"/>
    <property type="match status" value="1"/>
</dbReference>
<dbReference type="SMART" id="SM00091">
    <property type="entry name" value="PAS"/>
    <property type="match status" value="3"/>
</dbReference>
<dbReference type="Proteomes" id="UP000188912">
    <property type="component" value="Chromosome"/>
</dbReference>
<keyword evidence="5 9" id="KW-0418">Kinase</keyword>
<evidence type="ECO:0000256" key="6">
    <source>
        <dbReference type="ARBA" id="ARBA00023012"/>
    </source>
</evidence>
<dbReference type="InterPro" id="IPR005467">
    <property type="entry name" value="His_kinase_dom"/>
</dbReference>
<keyword evidence="6" id="KW-0902">Two-component regulatory system</keyword>
<dbReference type="PANTHER" id="PTHR43711">
    <property type="entry name" value="TWO-COMPONENT HISTIDINE KINASE"/>
    <property type="match status" value="1"/>
</dbReference>
<reference evidence="9 10" key="1">
    <citation type="journal article" date="2010" name="Science">
        <title>Genomic comparison of the ants Camponotus floridanus and Harpegnathos saltator.</title>
        <authorList>
            <person name="Bonasio R."/>
            <person name="Zhang G."/>
            <person name="Ye C."/>
            <person name="Mutti N.S."/>
            <person name="Fang X."/>
            <person name="Qin N."/>
            <person name="Donahue G."/>
            <person name="Yang P."/>
            <person name="Li Q."/>
            <person name="Li C."/>
            <person name="Zhang P."/>
            <person name="Huang Z."/>
            <person name="Berger S.L."/>
            <person name="Reinberg D."/>
            <person name="Wang J."/>
            <person name="Liebig J."/>
        </authorList>
    </citation>
    <scope>NUCLEOTIDE SEQUENCE [LARGE SCALE GENOMIC DNA]</scope>
    <source>
        <strain evidence="9 10">Hsal</strain>
    </source>
</reference>
<dbReference type="SMART" id="SM00387">
    <property type="entry name" value="HATPase_c"/>
    <property type="match status" value="1"/>
</dbReference>
<dbReference type="AlphaFoldDB" id="A0A1U9JWK9"/>
<dbReference type="InterPro" id="IPR003594">
    <property type="entry name" value="HATPase_dom"/>
</dbReference>